<dbReference type="HOGENOM" id="CLU_178027_0_0_1"/>
<keyword evidence="1" id="KW-0732">Signal</keyword>
<proteinExistence type="predicted"/>
<feature type="chain" id="PRO_5002347619" description="Knottin scorpion toxin-like domain-containing protein" evidence="1">
    <location>
        <begin position="31"/>
        <end position="96"/>
    </location>
</feature>
<evidence type="ECO:0000256" key="1">
    <source>
        <dbReference type="SAM" id="SignalP"/>
    </source>
</evidence>
<dbReference type="EnsemblPlants" id="LPERR02G30460.2">
    <property type="protein sequence ID" value="LPERR02G30460.2"/>
    <property type="gene ID" value="LPERR02G30460"/>
</dbReference>
<accession>A0A0D9VMJ1</accession>
<reference evidence="2" key="3">
    <citation type="submission" date="2015-04" db="UniProtKB">
        <authorList>
            <consortium name="EnsemblPlants"/>
        </authorList>
    </citation>
    <scope>IDENTIFICATION</scope>
</reference>
<name>A0A0D9VMJ1_9ORYZ</name>
<dbReference type="Gramene" id="LPERR02G30460.2">
    <property type="protein sequence ID" value="LPERR02G30460.2"/>
    <property type="gene ID" value="LPERR02G30460"/>
</dbReference>
<organism evidence="2 3">
    <name type="scientific">Leersia perrieri</name>
    <dbReference type="NCBI Taxonomy" id="77586"/>
    <lineage>
        <taxon>Eukaryota</taxon>
        <taxon>Viridiplantae</taxon>
        <taxon>Streptophyta</taxon>
        <taxon>Embryophyta</taxon>
        <taxon>Tracheophyta</taxon>
        <taxon>Spermatophyta</taxon>
        <taxon>Magnoliopsida</taxon>
        <taxon>Liliopsida</taxon>
        <taxon>Poales</taxon>
        <taxon>Poaceae</taxon>
        <taxon>BOP clade</taxon>
        <taxon>Oryzoideae</taxon>
        <taxon>Oryzeae</taxon>
        <taxon>Oryzinae</taxon>
        <taxon>Leersia</taxon>
    </lineage>
</organism>
<dbReference type="Proteomes" id="UP000032180">
    <property type="component" value="Chromosome 2"/>
</dbReference>
<evidence type="ECO:0008006" key="4">
    <source>
        <dbReference type="Google" id="ProtNLM"/>
    </source>
</evidence>
<dbReference type="AlphaFoldDB" id="A0A0D9VMJ1"/>
<protein>
    <recommendedName>
        <fullName evidence="4">Knottin scorpion toxin-like domain-containing protein</fullName>
    </recommendedName>
</protein>
<reference evidence="2 3" key="1">
    <citation type="submission" date="2012-08" db="EMBL/GenBank/DDBJ databases">
        <title>Oryza genome evolution.</title>
        <authorList>
            <person name="Wing R.A."/>
        </authorList>
    </citation>
    <scope>NUCLEOTIDE SEQUENCE</scope>
</reference>
<sequence>MAMSRSPFRLALVAASATLLLLLFISSCHASSREHPTVERSKTVVIQDDPKCEVMVPCTVPSCTGYCYSIGLEDPGFCTFKQDFQFYCCCPVPSSK</sequence>
<reference evidence="3" key="2">
    <citation type="submission" date="2013-12" db="EMBL/GenBank/DDBJ databases">
        <authorList>
            <person name="Yu Y."/>
            <person name="Lee S."/>
            <person name="de Baynast K."/>
            <person name="Wissotski M."/>
            <person name="Liu L."/>
            <person name="Talag J."/>
            <person name="Goicoechea J."/>
            <person name="Angelova A."/>
            <person name="Jetty R."/>
            <person name="Kudrna D."/>
            <person name="Golser W."/>
            <person name="Rivera L."/>
            <person name="Zhang J."/>
            <person name="Wing R."/>
        </authorList>
    </citation>
    <scope>NUCLEOTIDE SEQUENCE</scope>
</reference>
<keyword evidence="3" id="KW-1185">Reference proteome</keyword>
<evidence type="ECO:0000313" key="2">
    <source>
        <dbReference type="EnsemblPlants" id="LPERR02G30460.2"/>
    </source>
</evidence>
<evidence type="ECO:0000313" key="3">
    <source>
        <dbReference type="Proteomes" id="UP000032180"/>
    </source>
</evidence>
<dbReference type="PROSITE" id="PS51257">
    <property type="entry name" value="PROKAR_LIPOPROTEIN"/>
    <property type="match status" value="1"/>
</dbReference>
<feature type="signal peptide" evidence="1">
    <location>
        <begin position="1"/>
        <end position="30"/>
    </location>
</feature>